<comment type="caution">
    <text evidence="6">The sequence shown here is derived from an EMBL/GenBank/DDBJ whole genome shotgun (WGS) entry which is preliminary data.</text>
</comment>
<keyword evidence="3" id="KW-0274">FAD</keyword>
<name>A0ABU4HSD3_9ACTN</name>
<gene>
    <name evidence="6" type="ORF">R7226_17770</name>
</gene>
<evidence type="ECO:0000256" key="3">
    <source>
        <dbReference type="ARBA" id="ARBA00022827"/>
    </source>
</evidence>
<feature type="domain" description="FAD dependent oxidoreductase" evidence="5">
    <location>
        <begin position="6"/>
        <end position="353"/>
    </location>
</feature>
<dbReference type="RefSeq" id="WP_318598582.1">
    <property type="nucleotide sequence ID" value="NZ_JAWSTH010000049.1"/>
</dbReference>
<proteinExistence type="predicted"/>
<keyword evidence="7" id="KW-1185">Reference proteome</keyword>
<evidence type="ECO:0000259" key="5">
    <source>
        <dbReference type="Pfam" id="PF01266"/>
    </source>
</evidence>
<dbReference type="PANTHER" id="PTHR10961">
    <property type="entry name" value="PEROXISOMAL SARCOSINE OXIDASE"/>
    <property type="match status" value="1"/>
</dbReference>
<keyword evidence="2" id="KW-0285">Flavoprotein</keyword>
<reference evidence="7" key="1">
    <citation type="submission" date="2023-07" db="EMBL/GenBank/DDBJ databases">
        <title>Conexibacter stalactiti sp. nov., isolated from stalactites in a lava cave and emended description of the genus Conexibacter.</title>
        <authorList>
            <person name="Lee S.D."/>
        </authorList>
    </citation>
    <scope>NUCLEOTIDE SEQUENCE [LARGE SCALE GENOMIC DNA]</scope>
    <source>
        <strain evidence="7">KCTC 39840</strain>
    </source>
</reference>
<dbReference type="PANTHER" id="PTHR10961:SF46">
    <property type="entry name" value="PEROXISOMAL SARCOSINE OXIDASE"/>
    <property type="match status" value="1"/>
</dbReference>
<dbReference type="InterPro" id="IPR045170">
    <property type="entry name" value="MTOX"/>
</dbReference>
<evidence type="ECO:0000313" key="7">
    <source>
        <dbReference type="Proteomes" id="UP001284601"/>
    </source>
</evidence>
<comment type="cofactor">
    <cofactor evidence="1">
        <name>FAD</name>
        <dbReference type="ChEBI" id="CHEBI:57692"/>
    </cofactor>
</comment>
<dbReference type="SUPFAM" id="SSF54373">
    <property type="entry name" value="FAD-linked reductases, C-terminal domain"/>
    <property type="match status" value="1"/>
</dbReference>
<dbReference type="Proteomes" id="UP001284601">
    <property type="component" value="Unassembled WGS sequence"/>
</dbReference>
<dbReference type="InterPro" id="IPR036188">
    <property type="entry name" value="FAD/NAD-bd_sf"/>
</dbReference>
<evidence type="ECO:0000256" key="1">
    <source>
        <dbReference type="ARBA" id="ARBA00001974"/>
    </source>
</evidence>
<evidence type="ECO:0000313" key="6">
    <source>
        <dbReference type="EMBL" id="MDW5596201.1"/>
    </source>
</evidence>
<sequence>MSGPSAIVVGAGALGVATADALARRGWAVTVLERYAPANARGSSGDRTRLLRLGHGEWDEATDLWYVRSAARGIALWQELAEEESADLLQRTGLAWFARSHDGIEATVQRRLEQVGAACERLAPDAARELFEDVETGDLAFVLHEPEAYVIRAGAAVETLLRRARRHGARLLLDDARPDGPGRARLASGGVLEADHVVWACGAWLGALLPGDAPVRPAWQDVLHWNGAPAWRGGPAWIDAGEEGGMGTYGFPDVDGLGVKAVTHVPGPAFDLDHDERIPRARSIAELSAYVGHRFPALRDSGLLWARVLPYEMTPDGHFVAGPSRELERHWVLGGGSGHAFKHAPALGEHVAGLLEGSAAVVPFHAPGPRGPHPPGR</sequence>
<keyword evidence="4" id="KW-0560">Oxidoreductase</keyword>
<dbReference type="Gene3D" id="3.50.50.60">
    <property type="entry name" value="FAD/NAD(P)-binding domain"/>
    <property type="match status" value="1"/>
</dbReference>
<dbReference type="SUPFAM" id="SSF51905">
    <property type="entry name" value="FAD/NAD(P)-binding domain"/>
    <property type="match status" value="1"/>
</dbReference>
<dbReference type="EMBL" id="JAWSTH010000049">
    <property type="protein sequence ID" value="MDW5596201.1"/>
    <property type="molecule type" value="Genomic_DNA"/>
</dbReference>
<evidence type="ECO:0000256" key="2">
    <source>
        <dbReference type="ARBA" id="ARBA00022630"/>
    </source>
</evidence>
<dbReference type="Pfam" id="PF01266">
    <property type="entry name" value="DAO"/>
    <property type="match status" value="1"/>
</dbReference>
<reference evidence="6 7" key="2">
    <citation type="submission" date="2023-10" db="EMBL/GenBank/DDBJ databases">
        <authorList>
            <person name="Han X.F."/>
        </authorList>
    </citation>
    <scope>NUCLEOTIDE SEQUENCE [LARGE SCALE GENOMIC DNA]</scope>
    <source>
        <strain evidence="6 7">KCTC 39840</strain>
    </source>
</reference>
<evidence type="ECO:0000256" key="4">
    <source>
        <dbReference type="ARBA" id="ARBA00023002"/>
    </source>
</evidence>
<organism evidence="6 7">
    <name type="scientific">Conexibacter stalactiti</name>
    <dbReference type="NCBI Taxonomy" id="1940611"/>
    <lineage>
        <taxon>Bacteria</taxon>
        <taxon>Bacillati</taxon>
        <taxon>Actinomycetota</taxon>
        <taxon>Thermoleophilia</taxon>
        <taxon>Solirubrobacterales</taxon>
        <taxon>Conexibacteraceae</taxon>
        <taxon>Conexibacter</taxon>
    </lineage>
</organism>
<accession>A0ABU4HSD3</accession>
<dbReference type="InterPro" id="IPR006076">
    <property type="entry name" value="FAD-dep_OxRdtase"/>
</dbReference>
<protein>
    <submittedName>
        <fullName evidence="6">FAD-dependent oxidoreductase</fullName>
    </submittedName>
</protein>
<dbReference type="Gene3D" id="3.30.9.10">
    <property type="entry name" value="D-Amino Acid Oxidase, subunit A, domain 2"/>
    <property type="match status" value="1"/>
</dbReference>